<organism evidence="1 2">
    <name type="scientific">Funneliformis geosporum</name>
    <dbReference type="NCBI Taxonomy" id="1117311"/>
    <lineage>
        <taxon>Eukaryota</taxon>
        <taxon>Fungi</taxon>
        <taxon>Fungi incertae sedis</taxon>
        <taxon>Mucoromycota</taxon>
        <taxon>Glomeromycotina</taxon>
        <taxon>Glomeromycetes</taxon>
        <taxon>Glomerales</taxon>
        <taxon>Glomeraceae</taxon>
        <taxon>Funneliformis</taxon>
    </lineage>
</organism>
<accession>A0A9W4SXL3</accession>
<feature type="non-terminal residue" evidence="1">
    <location>
        <position position="1"/>
    </location>
</feature>
<comment type="caution">
    <text evidence="1">The sequence shown here is derived from an EMBL/GenBank/DDBJ whole genome shotgun (WGS) entry which is preliminary data.</text>
</comment>
<dbReference type="EMBL" id="CAMKVN010003396">
    <property type="protein sequence ID" value="CAI2184617.1"/>
    <property type="molecule type" value="Genomic_DNA"/>
</dbReference>
<sequence>VKAFSLDALNPLRDITTLERSHLNQFIYLLIDNALWIFAKINYLL</sequence>
<evidence type="ECO:0000313" key="2">
    <source>
        <dbReference type="Proteomes" id="UP001153678"/>
    </source>
</evidence>
<dbReference type="AlphaFoldDB" id="A0A9W4SXL3"/>
<gene>
    <name evidence="1" type="ORF">FWILDA_LOCUS11667</name>
</gene>
<protein>
    <submittedName>
        <fullName evidence="1">1840_t:CDS:1</fullName>
    </submittedName>
</protein>
<name>A0A9W4SXL3_9GLOM</name>
<dbReference type="OrthoDB" id="10447270at2759"/>
<keyword evidence="2" id="KW-1185">Reference proteome</keyword>
<dbReference type="Proteomes" id="UP001153678">
    <property type="component" value="Unassembled WGS sequence"/>
</dbReference>
<proteinExistence type="predicted"/>
<reference evidence="1" key="1">
    <citation type="submission" date="2022-08" db="EMBL/GenBank/DDBJ databases">
        <authorList>
            <person name="Kallberg Y."/>
            <person name="Tangrot J."/>
            <person name="Rosling A."/>
        </authorList>
    </citation>
    <scope>NUCLEOTIDE SEQUENCE</scope>
    <source>
        <strain evidence="1">Wild A</strain>
    </source>
</reference>
<evidence type="ECO:0000313" key="1">
    <source>
        <dbReference type="EMBL" id="CAI2184617.1"/>
    </source>
</evidence>